<evidence type="ECO:0000256" key="5">
    <source>
        <dbReference type="ARBA" id="ARBA00022771"/>
    </source>
</evidence>
<evidence type="ECO:0000256" key="8">
    <source>
        <dbReference type="PROSITE-ProRule" id="PRU00472"/>
    </source>
</evidence>
<evidence type="ECO:0000256" key="6">
    <source>
        <dbReference type="ARBA" id="ARBA00022833"/>
    </source>
</evidence>
<keyword evidence="5 8" id="KW-0863">Zinc-finger</keyword>
<evidence type="ECO:0000313" key="11">
    <source>
        <dbReference type="Proteomes" id="UP001085076"/>
    </source>
</evidence>
<dbReference type="PANTHER" id="PTHR11239">
    <property type="entry name" value="DNA-DIRECTED RNA POLYMERASE"/>
    <property type="match status" value="1"/>
</dbReference>
<dbReference type="OrthoDB" id="10056816at2759"/>
<keyword evidence="3" id="KW-0240">DNA-directed RNA polymerase</keyword>
<reference evidence="10" key="2">
    <citation type="journal article" date="2022" name="Hortic Res">
        <title>The genome of Dioscorea zingiberensis sheds light on the biosynthesis, origin and evolution of the medicinally important diosgenin saponins.</title>
        <authorList>
            <person name="Li Y."/>
            <person name="Tan C."/>
            <person name="Li Z."/>
            <person name="Guo J."/>
            <person name="Li S."/>
            <person name="Chen X."/>
            <person name="Wang C."/>
            <person name="Dai X."/>
            <person name="Yang H."/>
            <person name="Song W."/>
            <person name="Hou L."/>
            <person name="Xu J."/>
            <person name="Tong Z."/>
            <person name="Xu A."/>
            <person name="Yuan X."/>
            <person name="Wang W."/>
            <person name="Yang Q."/>
            <person name="Chen L."/>
            <person name="Sun Z."/>
            <person name="Wang K."/>
            <person name="Pan B."/>
            <person name="Chen J."/>
            <person name="Bao Y."/>
            <person name="Liu F."/>
            <person name="Qi X."/>
            <person name="Gang D.R."/>
            <person name="Wen J."/>
            <person name="Li J."/>
        </authorList>
    </citation>
    <scope>NUCLEOTIDE SEQUENCE</scope>
    <source>
        <strain evidence="10">Dzin_1.0</strain>
    </source>
</reference>
<evidence type="ECO:0000256" key="2">
    <source>
        <dbReference type="ARBA" id="ARBA00018784"/>
    </source>
</evidence>
<keyword evidence="11" id="KW-1185">Reference proteome</keyword>
<evidence type="ECO:0000256" key="3">
    <source>
        <dbReference type="ARBA" id="ARBA00022478"/>
    </source>
</evidence>
<dbReference type="GO" id="GO:0003899">
    <property type="term" value="F:DNA-directed RNA polymerase activity"/>
    <property type="evidence" value="ECO:0007669"/>
    <property type="project" value="InterPro"/>
</dbReference>
<dbReference type="InterPro" id="IPR012164">
    <property type="entry name" value="Rpa12/Rpb9/Rpc10/TFS"/>
</dbReference>
<dbReference type="AlphaFoldDB" id="A0A9D5CKD9"/>
<dbReference type="InterPro" id="IPR034004">
    <property type="entry name" value="Zn_ribbon_RPA12_C"/>
</dbReference>
<keyword evidence="7" id="KW-0539">Nucleus</keyword>
<keyword evidence="6" id="KW-0862">Zinc</keyword>
<accession>A0A9D5CKD9</accession>
<name>A0A9D5CKD9_9LILI</name>
<protein>
    <recommendedName>
        <fullName evidence="2">DNA-directed RNA polymerase I subunit RPA12</fullName>
    </recommendedName>
</protein>
<dbReference type="Proteomes" id="UP001085076">
    <property type="component" value="Miscellaneous, Linkage group lg04"/>
</dbReference>
<feature type="domain" description="TFIIS-type" evidence="9">
    <location>
        <begin position="117"/>
        <end position="157"/>
    </location>
</feature>
<dbReference type="GO" id="GO:0006363">
    <property type="term" value="P:termination of RNA polymerase I transcription"/>
    <property type="evidence" value="ECO:0007669"/>
    <property type="project" value="TreeGrafter"/>
</dbReference>
<gene>
    <name evidence="10" type="ORF">J5N97_016886</name>
</gene>
<dbReference type="Pfam" id="PF01096">
    <property type="entry name" value="Zn_ribbon_TFIIS"/>
    <property type="match status" value="1"/>
</dbReference>
<dbReference type="SMART" id="SM00440">
    <property type="entry name" value="ZnF_C2C2"/>
    <property type="match status" value="1"/>
</dbReference>
<reference evidence="10" key="1">
    <citation type="submission" date="2021-03" db="EMBL/GenBank/DDBJ databases">
        <authorList>
            <person name="Li Z."/>
            <person name="Yang C."/>
        </authorList>
    </citation>
    <scope>NUCLEOTIDE SEQUENCE</scope>
    <source>
        <strain evidence="10">Dzin_1.0</strain>
        <tissue evidence="10">Leaf</tissue>
    </source>
</reference>
<comment type="subcellular location">
    <subcellularLocation>
        <location evidence="1">Nucleus</location>
        <location evidence="1">Nucleolus</location>
    </subcellularLocation>
</comment>
<dbReference type="InterPro" id="IPR001222">
    <property type="entry name" value="Znf_TFIIS"/>
</dbReference>
<evidence type="ECO:0000256" key="7">
    <source>
        <dbReference type="ARBA" id="ARBA00023242"/>
    </source>
</evidence>
<evidence type="ECO:0000256" key="4">
    <source>
        <dbReference type="ARBA" id="ARBA00022723"/>
    </source>
</evidence>
<evidence type="ECO:0000256" key="1">
    <source>
        <dbReference type="ARBA" id="ARBA00004604"/>
    </source>
</evidence>
<keyword evidence="3" id="KW-0804">Transcription</keyword>
<organism evidence="10 11">
    <name type="scientific">Dioscorea zingiberensis</name>
    <dbReference type="NCBI Taxonomy" id="325984"/>
    <lineage>
        <taxon>Eukaryota</taxon>
        <taxon>Viridiplantae</taxon>
        <taxon>Streptophyta</taxon>
        <taxon>Embryophyta</taxon>
        <taxon>Tracheophyta</taxon>
        <taxon>Spermatophyta</taxon>
        <taxon>Magnoliopsida</taxon>
        <taxon>Liliopsida</taxon>
        <taxon>Dioscoreales</taxon>
        <taxon>Dioscoreaceae</taxon>
        <taxon>Dioscorea</taxon>
    </lineage>
</organism>
<dbReference type="CDD" id="cd10507">
    <property type="entry name" value="Zn-ribbon_RPA12"/>
    <property type="match status" value="1"/>
</dbReference>
<proteinExistence type="predicted"/>
<dbReference type="Gene3D" id="2.20.25.10">
    <property type="match status" value="1"/>
</dbReference>
<comment type="caution">
    <text evidence="10">The sequence shown here is derived from an EMBL/GenBank/DDBJ whole genome shotgun (WGS) entry which is preliminary data.</text>
</comment>
<dbReference type="EMBL" id="JAGGNH010000004">
    <property type="protein sequence ID" value="KAJ0974921.1"/>
    <property type="molecule type" value="Genomic_DNA"/>
</dbReference>
<evidence type="ECO:0000313" key="10">
    <source>
        <dbReference type="EMBL" id="KAJ0974921.1"/>
    </source>
</evidence>
<dbReference type="PROSITE" id="PS51133">
    <property type="entry name" value="ZF_TFIIS_2"/>
    <property type="match status" value="1"/>
</dbReference>
<dbReference type="PANTHER" id="PTHR11239:SF14">
    <property type="entry name" value="DNA-DIRECTED RNA POLYMERASE I SUBUNIT RPA12"/>
    <property type="match status" value="1"/>
</dbReference>
<dbReference type="GO" id="GO:0008270">
    <property type="term" value="F:zinc ion binding"/>
    <property type="evidence" value="ECO:0007669"/>
    <property type="project" value="UniProtKB-KW"/>
</dbReference>
<dbReference type="GO" id="GO:0003676">
    <property type="term" value="F:nucleic acid binding"/>
    <property type="evidence" value="ECO:0007669"/>
    <property type="project" value="InterPro"/>
</dbReference>
<keyword evidence="4" id="KW-0479">Metal-binding</keyword>
<dbReference type="GO" id="GO:0005736">
    <property type="term" value="C:RNA polymerase I complex"/>
    <property type="evidence" value="ECO:0007669"/>
    <property type="project" value="TreeGrafter"/>
</dbReference>
<dbReference type="SUPFAM" id="SSF57783">
    <property type="entry name" value="Zinc beta-ribbon"/>
    <property type="match status" value="1"/>
</dbReference>
<sequence length="160" mass="18144">MNEEIYNVSVLSAGHSASKFQVSLPRLLLLAANPEGMAYSHGRDFLFCSLCGNLLSLDSPSFATCKVCGFKRNAEEILGREIRYTITAEDIIRELKIEPILSRETDPENEKVNRAVVNERCPQCNHPQLEYYTKQLRSADEGQTVFYECPSCFHKFSQNT</sequence>
<evidence type="ECO:0000259" key="9">
    <source>
        <dbReference type="PROSITE" id="PS51133"/>
    </source>
</evidence>